<sequence length="366" mass="39300">MKTNKCFARILLFLSAVTVLLVGCNTANPDNQSELNSAGVNEYLKVHFLDVGQGASQLIIGPSGHTMLIDAGNNDQESVVVDYLKGQGISRIDILVGTHPDADHVGGLDAVIDNFEIGKIYMPKVQSNTRTFEDVLLSIQRKGLKVATAKAGLLLDWESDVKVAMVAPVAENDDTNEMSAVIHITYGATSFLLTGDAESGSEQEMINSNAALKSDVLMVGHHGSNSSTTDAFVEAVQPSYAVIQVGQENNYGHPKAAVLERLNDNGIQVYRNDEQGDIVFTSNGTDITVTHSKQDVVNKDEKKNSPKQFSTLPATPEPSAAPEQQEDTVVYKNCREVRAAGKAPLHKGDPGYSTKLDGDRDGVACE</sequence>
<dbReference type="PANTHER" id="PTHR30619:SF1">
    <property type="entry name" value="RECOMBINATION PROTEIN 2"/>
    <property type="match status" value="1"/>
</dbReference>
<proteinExistence type="predicted"/>
<dbReference type="InterPro" id="IPR052159">
    <property type="entry name" value="Competence_DNA_uptake"/>
</dbReference>
<dbReference type="SMART" id="SM00894">
    <property type="entry name" value="Excalibur"/>
    <property type="match status" value="1"/>
</dbReference>
<keyword evidence="5" id="KW-0732">Signal</keyword>
<comment type="function">
    <text evidence="2">Counteracts the endogenous Pycsar antiviral defense system. Phosphodiesterase that enables metal-dependent hydrolysis of host cyclic nucleotide Pycsar defense signals such as cCMP and cUMP.</text>
</comment>
<comment type="catalytic activity">
    <reaction evidence="1">
        <text>3',5'-cyclic CMP + H2O = CMP + H(+)</text>
        <dbReference type="Rhea" id="RHEA:72675"/>
        <dbReference type="ChEBI" id="CHEBI:15377"/>
        <dbReference type="ChEBI" id="CHEBI:15378"/>
        <dbReference type="ChEBI" id="CHEBI:58003"/>
        <dbReference type="ChEBI" id="CHEBI:60377"/>
    </reaction>
    <physiologicalReaction direction="left-to-right" evidence="1">
        <dbReference type="Rhea" id="RHEA:72676"/>
    </physiologicalReaction>
</comment>
<dbReference type="Pfam" id="PF00753">
    <property type="entry name" value="Lactamase_B"/>
    <property type="match status" value="1"/>
</dbReference>
<feature type="domain" description="Metallo-beta-lactamase" evidence="6">
    <location>
        <begin position="53"/>
        <end position="247"/>
    </location>
</feature>
<dbReference type="InterPro" id="IPR036866">
    <property type="entry name" value="RibonucZ/Hydroxyglut_hydro"/>
</dbReference>
<evidence type="ECO:0000256" key="1">
    <source>
        <dbReference type="ARBA" id="ARBA00034221"/>
    </source>
</evidence>
<feature type="signal peptide" evidence="5">
    <location>
        <begin position="1"/>
        <end position="29"/>
    </location>
</feature>
<dbReference type="Pfam" id="PF05901">
    <property type="entry name" value="Excalibur"/>
    <property type="match status" value="1"/>
</dbReference>
<dbReference type="Gene3D" id="3.60.15.10">
    <property type="entry name" value="Ribonuclease Z/Hydroxyacylglutathione hydrolase-like"/>
    <property type="match status" value="1"/>
</dbReference>
<evidence type="ECO:0000256" key="2">
    <source>
        <dbReference type="ARBA" id="ARBA00034301"/>
    </source>
</evidence>
<gene>
    <name evidence="8" type="ORF">PAECIP111893_02015</name>
</gene>
<dbReference type="InterPro" id="IPR035681">
    <property type="entry name" value="ComA-like_MBL"/>
</dbReference>
<dbReference type="SMART" id="SM00849">
    <property type="entry name" value="Lactamase_B"/>
    <property type="match status" value="1"/>
</dbReference>
<name>A0ABM9C6Z0_9BACL</name>
<dbReference type="SUPFAM" id="SSF56281">
    <property type="entry name" value="Metallo-hydrolase/oxidoreductase"/>
    <property type="match status" value="1"/>
</dbReference>
<evidence type="ECO:0000313" key="9">
    <source>
        <dbReference type="Proteomes" id="UP000838686"/>
    </source>
</evidence>
<feature type="domain" description="Excalibur calcium-binding" evidence="7">
    <location>
        <begin position="330"/>
        <end position="366"/>
    </location>
</feature>
<evidence type="ECO:0000259" key="6">
    <source>
        <dbReference type="SMART" id="SM00849"/>
    </source>
</evidence>
<evidence type="ECO:0000256" key="4">
    <source>
        <dbReference type="SAM" id="MobiDB-lite"/>
    </source>
</evidence>
<dbReference type="InterPro" id="IPR001279">
    <property type="entry name" value="Metallo-B-lactamas"/>
</dbReference>
<dbReference type="PROSITE" id="PS51257">
    <property type="entry name" value="PROKAR_LIPOPROTEIN"/>
    <property type="match status" value="1"/>
</dbReference>
<evidence type="ECO:0000313" key="8">
    <source>
        <dbReference type="EMBL" id="CAH1203624.1"/>
    </source>
</evidence>
<comment type="catalytic activity">
    <reaction evidence="3">
        <text>3',5'-cyclic UMP + H2O = UMP + H(+)</text>
        <dbReference type="Rhea" id="RHEA:70575"/>
        <dbReference type="ChEBI" id="CHEBI:15377"/>
        <dbReference type="ChEBI" id="CHEBI:15378"/>
        <dbReference type="ChEBI" id="CHEBI:57865"/>
        <dbReference type="ChEBI" id="CHEBI:184387"/>
    </reaction>
    <physiologicalReaction direction="left-to-right" evidence="3">
        <dbReference type="Rhea" id="RHEA:70576"/>
    </physiologicalReaction>
</comment>
<evidence type="ECO:0000256" key="3">
    <source>
        <dbReference type="ARBA" id="ARBA00048505"/>
    </source>
</evidence>
<accession>A0ABM9C6Z0</accession>
<feature type="compositionally biased region" description="Basic and acidic residues" evidence="4">
    <location>
        <begin position="292"/>
        <end position="304"/>
    </location>
</feature>
<dbReference type="EMBL" id="CAKMMF010000009">
    <property type="protein sequence ID" value="CAH1203624.1"/>
    <property type="molecule type" value="Genomic_DNA"/>
</dbReference>
<reference evidence="8" key="1">
    <citation type="submission" date="2022-01" db="EMBL/GenBank/DDBJ databases">
        <authorList>
            <person name="Criscuolo A."/>
        </authorList>
    </citation>
    <scope>NUCLEOTIDE SEQUENCE</scope>
    <source>
        <strain evidence="8">CIP111893</strain>
    </source>
</reference>
<keyword evidence="9" id="KW-1185">Reference proteome</keyword>
<organism evidence="8 9">
    <name type="scientific">Paenibacillus plantiphilus</name>
    <dbReference type="NCBI Taxonomy" id="2905650"/>
    <lineage>
        <taxon>Bacteria</taxon>
        <taxon>Bacillati</taxon>
        <taxon>Bacillota</taxon>
        <taxon>Bacilli</taxon>
        <taxon>Bacillales</taxon>
        <taxon>Paenibacillaceae</taxon>
        <taxon>Paenibacillus</taxon>
    </lineage>
</organism>
<feature type="compositionally biased region" description="Basic and acidic residues" evidence="4">
    <location>
        <begin position="356"/>
        <end position="366"/>
    </location>
</feature>
<evidence type="ECO:0000256" key="5">
    <source>
        <dbReference type="SAM" id="SignalP"/>
    </source>
</evidence>
<dbReference type="PANTHER" id="PTHR30619">
    <property type="entry name" value="DNA INTERNALIZATION/COMPETENCE PROTEIN COMEC/REC2"/>
    <property type="match status" value="1"/>
</dbReference>
<dbReference type="Proteomes" id="UP000838686">
    <property type="component" value="Unassembled WGS sequence"/>
</dbReference>
<evidence type="ECO:0000259" key="7">
    <source>
        <dbReference type="SMART" id="SM00894"/>
    </source>
</evidence>
<dbReference type="CDD" id="cd07731">
    <property type="entry name" value="ComA-like_MBL-fold"/>
    <property type="match status" value="1"/>
</dbReference>
<dbReference type="InterPro" id="IPR008613">
    <property type="entry name" value="Excalibur_Ca-bd_domain"/>
</dbReference>
<evidence type="ECO:0008006" key="10">
    <source>
        <dbReference type="Google" id="ProtNLM"/>
    </source>
</evidence>
<feature type="chain" id="PRO_5045154206" description="MBL fold metallo-hydrolase" evidence="5">
    <location>
        <begin position="30"/>
        <end position="366"/>
    </location>
</feature>
<feature type="region of interest" description="Disordered" evidence="4">
    <location>
        <begin position="291"/>
        <end position="366"/>
    </location>
</feature>
<protein>
    <recommendedName>
        <fullName evidence="10">MBL fold metallo-hydrolase</fullName>
    </recommendedName>
</protein>
<comment type="caution">
    <text evidence="8">The sequence shown here is derived from an EMBL/GenBank/DDBJ whole genome shotgun (WGS) entry which is preliminary data.</text>
</comment>